<dbReference type="Proteomes" id="UP000663570">
    <property type="component" value="Chromosome"/>
</dbReference>
<keyword evidence="2" id="KW-1185">Reference proteome</keyword>
<evidence type="ECO:0000313" key="1">
    <source>
        <dbReference type="EMBL" id="QSI76354.1"/>
    </source>
</evidence>
<reference evidence="1 2" key="1">
    <citation type="submission" date="2021-02" db="EMBL/GenBank/DDBJ databases">
        <title>Niveibacterium changnyeongensis HC41.</title>
        <authorList>
            <person name="Kang M."/>
        </authorList>
    </citation>
    <scope>NUCLEOTIDE SEQUENCE [LARGE SCALE GENOMIC DNA]</scope>
    <source>
        <strain evidence="1 2">HC41</strain>
    </source>
</reference>
<proteinExistence type="predicted"/>
<evidence type="ECO:0000313" key="2">
    <source>
        <dbReference type="Proteomes" id="UP000663570"/>
    </source>
</evidence>
<sequence length="317" mass="35840">MTTPVLFLDDASRHVGICSRDMAEQLTTTLLATLKALRHINKRFALSTAVPIAQYQIADDWTLQSILTGNARREEWDFIRQLSNRSPFAAGMEECLRQEIDSIEFRTQVHRVRSNALAWAALVETATVSVSAHPDWSLSWIDSEFVLLEDDGTLTQSQCRVRNASQVAHVTDHVDWLKWLGLAEDPTASEVWKERLDRYPGLRFLPRVENDLVKLQGSGAAYRQALGALDSLTQDVANWKPDCAWPDFSTKDSNEGEQRQKLCWVHDDVTGKKECFSWHTRFTGAFAGRVHFRVDEAAHKIVIAYIGGKLSKEIVSS</sequence>
<gene>
    <name evidence="1" type="ORF">JY500_18085</name>
</gene>
<name>A0ABX7M6N7_9RHOO</name>
<accession>A0ABX7M6N7</accession>
<dbReference type="RefSeq" id="WP_206254061.1">
    <property type="nucleotide sequence ID" value="NZ_CP071060.1"/>
</dbReference>
<organism evidence="1 2">
    <name type="scientific">Niveibacterium microcysteis</name>
    <dbReference type="NCBI Taxonomy" id="2811415"/>
    <lineage>
        <taxon>Bacteria</taxon>
        <taxon>Pseudomonadati</taxon>
        <taxon>Pseudomonadota</taxon>
        <taxon>Betaproteobacteria</taxon>
        <taxon>Rhodocyclales</taxon>
        <taxon>Rhodocyclaceae</taxon>
        <taxon>Niveibacterium</taxon>
    </lineage>
</organism>
<protein>
    <submittedName>
        <fullName evidence="1">Uncharacterized protein</fullName>
    </submittedName>
</protein>
<dbReference type="EMBL" id="CP071060">
    <property type="protein sequence ID" value="QSI76354.1"/>
    <property type="molecule type" value="Genomic_DNA"/>
</dbReference>